<evidence type="ECO:0000313" key="1">
    <source>
        <dbReference type="EMBL" id="KAK9150973.1"/>
    </source>
</evidence>
<accession>A0AAP0KE84</accession>
<comment type="caution">
    <text evidence="1">The sequence shown here is derived from an EMBL/GenBank/DDBJ whole genome shotgun (WGS) entry which is preliminary data.</text>
</comment>
<sequence>MACMKLGSKVDAFQKKGQAWFCTTGLPSDIVIEVRDMSFHLHKFAKKMLGRDSSQSYMQGRIRAQRDPQPRIWGRQPNCTSELFLNQVVLRSWNDSIKALRTCEDVLPQ</sequence>
<reference evidence="1 2" key="1">
    <citation type="submission" date="2024-01" db="EMBL/GenBank/DDBJ databases">
        <title>Genome assemblies of Stephania.</title>
        <authorList>
            <person name="Yang L."/>
        </authorList>
    </citation>
    <scope>NUCLEOTIDE SEQUENCE [LARGE SCALE GENOMIC DNA]</scope>
    <source>
        <strain evidence="1">YNDBR</strain>
        <tissue evidence="1">Leaf</tissue>
    </source>
</reference>
<evidence type="ECO:0000313" key="2">
    <source>
        <dbReference type="Proteomes" id="UP001420932"/>
    </source>
</evidence>
<dbReference type="Proteomes" id="UP001420932">
    <property type="component" value="Unassembled WGS sequence"/>
</dbReference>
<name>A0AAP0KE84_9MAGN</name>
<proteinExistence type="predicted"/>
<dbReference type="AlphaFoldDB" id="A0AAP0KE84"/>
<protein>
    <submittedName>
        <fullName evidence="1">Uncharacterized protein</fullName>
    </submittedName>
</protein>
<dbReference type="EMBL" id="JBBNAF010000004">
    <property type="protein sequence ID" value="KAK9150973.1"/>
    <property type="molecule type" value="Genomic_DNA"/>
</dbReference>
<keyword evidence="2" id="KW-1185">Reference proteome</keyword>
<gene>
    <name evidence="1" type="ORF">Syun_009282</name>
</gene>
<organism evidence="1 2">
    <name type="scientific">Stephania yunnanensis</name>
    <dbReference type="NCBI Taxonomy" id="152371"/>
    <lineage>
        <taxon>Eukaryota</taxon>
        <taxon>Viridiplantae</taxon>
        <taxon>Streptophyta</taxon>
        <taxon>Embryophyta</taxon>
        <taxon>Tracheophyta</taxon>
        <taxon>Spermatophyta</taxon>
        <taxon>Magnoliopsida</taxon>
        <taxon>Ranunculales</taxon>
        <taxon>Menispermaceae</taxon>
        <taxon>Menispermoideae</taxon>
        <taxon>Cissampelideae</taxon>
        <taxon>Stephania</taxon>
    </lineage>
</organism>